<feature type="transmembrane region" description="Helical" evidence="1">
    <location>
        <begin position="50"/>
        <end position="69"/>
    </location>
</feature>
<keyword evidence="1" id="KW-1133">Transmembrane helix</keyword>
<dbReference type="Pfam" id="PF20315">
    <property type="entry name" value="DUF6611"/>
    <property type="match status" value="1"/>
</dbReference>
<feature type="transmembrane region" description="Helical" evidence="1">
    <location>
        <begin position="75"/>
        <end position="94"/>
    </location>
</feature>
<dbReference type="EMBL" id="BAFB01000113">
    <property type="protein sequence ID" value="GAB34558.1"/>
    <property type="molecule type" value="Genomic_DNA"/>
</dbReference>
<dbReference type="AlphaFoldDB" id="H5TM50"/>
<dbReference type="RefSeq" id="WP_007238794.1">
    <property type="nucleotide sequence ID" value="NZ_BAFB01000113.1"/>
</dbReference>
<dbReference type="Proteomes" id="UP000005038">
    <property type="component" value="Unassembled WGS sequence"/>
</dbReference>
<evidence type="ECO:0000313" key="2">
    <source>
        <dbReference type="EMBL" id="GAB34558.1"/>
    </source>
</evidence>
<dbReference type="OrthoDB" id="5118875at2"/>
<sequence>MNESAHLQPVVSGSARWGYVQVGYARHWVCHRLVVYPPGISEHEVRWMRIWRAAPFIAVAVVLASAYVAETVGDAGLAGLFVGIVLALALVAVVEHQTHRVRTQTRTLEAWTGYGADAAARSTRREICVRAAVLRDADSRLRAGAITPVEHEMIWARCHGAIPSAQRRRHALT</sequence>
<protein>
    <submittedName>
        <fullName evidence="2">Uncharacterized protein</fullName>
    </submittedName>
</protein>
<evidence type="ECO:0000256" key="1">
    <source>
        <dbReference type="SAM" id="Phobius"/>
    </source>
</evidence>
<accession>H5TM50</accession>
<reference evidence="2" key="1">
    <citation type="submission" date="2012-02" db="EMBL/GenBank/DDBJ databases">
        <title>Whole genome shotgun sequence of Gordonia otitidis NBRC 100426.</title>
        <authorList>
            <person name="Yoshida I."/>
            <person name="Hosoyama A."/>
            <person name="Tsuchikane K."/>
            <person name="Katsumata H."/>
            <person name="Yamazaki S."/>
            <person name="Fujita N."/>
        </authorList>
    </citation>
    <scope>NUCLEOTIDE SEQUENCE [LARGE SCALE GENOMIC DNA]</scope>
    <source>
        <strain evidence="2">NBRC 100426</strain>
    </source>
</reference>
<comment type="caution">
    <text evidence="2">The sequence shown here is derived from an EMBL/GenBank/DDBJ whole genome shotgun (WGS) entry which is preliminary data.</text>
</comment>
<organism evidence="2 3">
    <name type="scientific">Gordonia otitidis (strain DSM 44809 / CCUG 52243 / JCM 12355 / NBRC 100426 / IFM 10032)</name>
    <dbReference type="NCBI Taxonomy" id="1108044"/>
    <lineage>
        <taxon>Bacteria</taxon>
        <taxon>Bacillati</taxon>
        <taxon>Actinomycetota</taxon>
        <taxon>Actinomycetes</taxon>
        <taxon>Mycobacteriales</taxon>
        <taxon>Gordoniaceae</taxon>
        <taxon>Gordonia</taxon>
    </lineage>
</organism>
<name>H5TM50_GORO1</name>
<gene>
    <name evidence="2" type="ORF">GOOTI_113_00200</name>
</gene>
<keyword evidence="1" id="KW-0472">Membrane</keyword>
<keyword evidence="1" id="KW-0812">Transmembrane</keyword>
<dbReference type="InterPro" id="IPR046719">
    <property type="entry name" value="DUF6611"/>
</dbReference>
<evidence type="ECO:0000313" key="3">
    <source>
        <dbReference type="Proteomes" id="UP000005038"/>
    </source>
</evidence>
<keyword evidence="3" id="KW-1185">Reference proteome</keyword>
<proteinExistence type="predicted"/>